<keyword evidence="3" id="KW-1185">Reference proteome</keyword>
<protein>
    <recommendedName>
        <fullName evidence="1">RNA polymerase sigma factor 70 region 4 type 2 domain-containing protein</fullName>
    </recommendedName>
</protein>
<accession>A0A8J3IZY9</accession>
<dbReference type="InterPro" id="IPR013249">
    <property type="entry name" value="RNA_pol_sigma70_r4_t2"/>
</dbReference>
<feature type="domain" description="RNA polymerase sigma factor 70 region 4 type 2" evidence="1">
    <location>
        <begin position="32"/>
        <end position="83"/>
    </location>
</feature>
<proteinExistence type="predicted"/>
<comment type="caution">
    <text evidence="2">The sequence shown here is derived from an EMBL/GenBank/DDBJ whole genome shotgun (WGS) entry which is preliminary data.</text>
</comment>
<name>A0A8J3IZY9_9CHLR</name>
<reference evidence="2" key="1">
    <citation type="submission" date="2020-10" db="EMBL/GenBank/DDBJ databases">
        <title>Taxonomic study of unclassified bacteria belonging to the class Ktedonobacteria.</title>
        <authorList>
            <person name="Yabe S."/>
            <person name="Wang C.M."/>
            <person name="Zheng Y."/>
            <person name="Sakai Y."/>
            <person name="Cavaletti L."/>
            <person name="Monciardini P."/>
            <person name="Donadio S."/>
        </authorList>
    </citation>
    <scope>NUCLEOTIDE SEQUENCE</scope>
    <source>
        <strain evidence="2">ID150040</strain>
    </source>
</reference>
<dbReference type="Proteomes" id="UP000597444">
    <property type="component" value="Unassembled WGS sequence"/>
</dbReference>
<dbReference type="Gene3D" id="1.10.10.10">
    <property type="entry name" value="Winged helix-like DNA-binding domain superfamily/Winged helix DNA-binding domain"/>
    <property type="match status" value="1"/>
</dbReference>
<evidence type="ECO:0000259" key="1">
    <source>
        <dbReference type="Pfam" id="PF08281"/>
    </source>
</evidence>
<evidence type="ECO:0000313" key="3">
    <source>
        <dbReference type="Proteomes" id="UP000597444"/>
    </source>
</evidence>
<dbReference type="Pfam" id="PF08281">
    <property type="entry name" value="Sigma70_r4_2"/>
    <property type="match status" value="1"/>
</dbReference>
<dbReference type="SUPFAM" id="SSF88659">
    <property type="entry name" value="Sigma3 and sigma4 domains of RNA polymerase sigma factors"/>
    <property type="match status" value="1"/>
</dbReference>
<dbReference type="GO" id="GO:0006352">
    <property type="term" value="P:DNA-templated transcription initiation"/>
    <property type="evidence" value="ECO:0007669"/>
    <property type="project" value="InterPro"/>
</dbReference>
<dbReference type="AlphaFoldDB" id="A0A8J3IZY9"/>
<dbReference type="InterPro" id="IPR013324">
    <property type="entry name" value="RNA_pol_sigma_r3/r4-like"/>
</dbReference>
<dbReference type="GO" id="GO:0003677">
    <property type="term" value="F:DNA binding"/>
    <property type="evidence" value="ECO:0007669"/>
    <property type="project" value="InterPro"/>
</dbReference>
<dbReference type="GO" id="GO:0016987">
    <property type="term" value="F:sigma factor activity"/>
    <property type="evidence" value="ECO:0007669"/>
    <property type="project" value="InterPro"/>
</dbReference>
<sequence>MSELPEDLDEELLDPRTLDPLEDLGRQDMQVLLDRALSHLSASAREVIELCYLAELPQREVAQRLFLNLGALELKLHRARRQLHQILYGELCQEAREAGLRLDEDEAMGWQETRQWCFVCGRRRLRGIVEPKKGGGASLRLRCPECSPRYHIDLTHTENFPDNFGPIRSFRSALKRILQADSTFTQNCLSQRQCPVCHSPLHIQTIDRRTLVSPSGPYDVLPLGIYVHMDCLSCGLNHCCEVYVPALRNPVLRDFLLRPRVQYKPASFTTYEGSNAICFGLLDLSSTETLTAMVHPQTLDVLALLKQ</sequence>
<dbReference type="InterPro" id="IPR036388">
    <property type="entry name" value="WH-like_DNA-bd_sf"/>
</dbReference>
<dbReference type="EMBL" id="BNJK01000002">
    <property type="protein sequence ID" value="GHO99825.1"/>
    <property type="molecule type" value="Genomic_DNA"/>
</dbReference>
<evidence type="ECO:0000313" key="2">
    <source>
        <dbReference type="EMBL" id="GHO99825.1"/>
    </source>
</evidence>
<organism evidence="2 3">
    <name type="scientific">Reticulibacter mediterranei</name>
    <dbReference type="NCBI Taxonomy" id="2778369"/>
    <lineage>
        <taxon>Bacteria</taxon>
        <taxon>Bacillati</taxon>
        <taxon>Chloroflexota</taxon>
        <taxon>Ktedonobacteria</taxon>
        <taxon>Ktedonobacterales</taxon>
        <taxon>Reticulibacteraceae</taxon>
        <taxon>Reticulibacter</taxon>
    </lineage>
</organism>
<gene>
    <name evidence="2" type="ORF">KSF_098730</name>
</gene>